<dbReference type="InterPro" id="IPR017451">
    <property type="entry name" value="F-box-assoc_interact_dom"/>
</dbReference>
<dbReference type="CDD" id="cd22157">
    <property type="entry name" value="F-box_AtFBW1-like"/>
    <property type="match status" value="1"/>
</dbReference>
<dbReference type="SMART" id="SM00256">
    <property type="entry name" value="FBOX"/>
    <property type="match status" value="1"/>
</dbReference>
<dbReference type="PROSITE" id="PS50181">
    <property type="entry name" value="FBOX"/>
    <property type="match status" value="1"/>
</dbReference>
<dbReference type="PANTHER" id="PTHR31111">
    <property type="entry name" value="BNAA05G37150D PROTEIN-RELATED"/>
    <property type="match status" value="1"/>
</dbReference>
<dbReference type="Pfam" id="PF00646">
    <property type="entry name" value="F-box"/>
    <property type="match status" value="1"/>
</dbReference>
<dbReference type="Proteomes" id="UP000264353">
    <property type="component" value="Chromosome A5"/>
</dbReference>
<dbReference type="InterPro" id="IPR001810">
    <property type="entry name" value="F-box_dom"/>
</dbReference>
<proteinExistence type="predicted"/>
<dbReference type="InterPro" id="IPR013187">
    <property type="entry name" value="F-box-assoc_dom_typ3"/>
</dbReference>
<dbReference type="NCBIfam" id="TIGR01640">
    <property type="entry name" value="F_box_assoc_1"/>
    <property type="match status" value="1"/>
</dbReference>
<accession>A0A397ZIC1</accession>
<evidence type="ECO:0000313" key="3">
    <source>
        <dbReference type="Proteomes" id="UP000264353"/>
    </source>
</evidence>
<dbReference type="Gene3D" id="1.20.1280.50">
    <property type="match status" value="1"/>
</dbReference>
<reference evidence="2 3" key="1">
    <citation type="submission" date="2018-06" db="EMBL/GenBank/DDBJ databases">
        <title>WGS assembly of Brassica rapa FPsc.</title>
        <authorList>
            <person name="Bowman J."/>
            <person name="Kohchi T."/>
            <person name="Yamato K."/>
            <person name="Jenkins J."/>
            <person name="Shu S."/>
            <person name="Ishizaki K."/>
            <person name="Yamaoka S."/>
            <person name="Nishihama R."/>
            <person name="Nakamura Y."/>
            <person name="Berger F."/>
            <person name="Adam C."/>
            <person name="Aki S."/>
            <person name="Althoff F."/>
            <person name="Araki T."/>
            <person name="Arteaga-Vazquez M."/>
            <person name="Balasubrmanian S."/>
            <person name="Bauer D."/>
            <person name="Boehm C."/>
            <person name="Briginshaw L."/>
            <person name="Caballero-Perez J."/>
            <person name="Catarino B."/>
            <person name="Chen F."/>
            <person name="Chiyoda S."/>
            <person name="Chovatia M."/>
            <person name="Davies K."/>
            <person name="Delmans M."/>
            <person name="Demura T."/>
            <person name="Dierschke T."/>
            <person name="Dolan L."/>
            <person name="Dorantes-Acosta A."/>
            <person name="Eklund D."/>
            <person name="Florent S."/>
            <person name="Flores-Sandoval E."/>
            <person name="Fujiyama A."/>
            <person name="Fukuzawa H."/>
            <person name="Galik B."/>
            <person name="Grimanelli D."/>
            <person name="Grimwood J."/>
            <person name="Grossniklaus U."/>
            <person name="Hamada T."/>
            <person name="Haseloff J."/>
            <person name="Hetherington A."/>
            <person name="Higo A."/>
            <person name="Hirakawa Y."/>
            <person name="Hundley H."/>
            <person name="Ikeda Y."/>
            <person name="Inoue K."/>
            <person name="Inoue S."/>
            <person name="Ishida S."/>
            <person name="Jia Q."/>
            <person name="Kakita M."/>
            <person name="Kanazawa T."/>
            <person name="Kawai Y."/>
            <person name="Kawashima T."/>
            <person name="Kennedy M."/>
            <person name="Kinose K."/>
            <person name="Kinoshita T."/>
            <person name="Kohara Y."/>
            <person name="Koide E."/>
            <person name="Komatsu K."/>
            <person name="Kopischke S."/>
            <person name="Kubo M."/>
            <person name="Kyozuka J."/>
            <person name="Lagercrantz U."/>
            <person name="Lin S."/>
            <person name="Lindquist E."/>
            <person name="Lipzen A."/>
            <person name="Lu C."/>
            <person name="Luna E."/>
            <person name="Martienssen R."/>
            <person name="Minamino N."/>
            <person name="Mizutani M."/>
            <person name="Mizutani M."/>
            <person name="Mochizuki N."/>
            <person name="Monte I."/>
            <person name="Mosher R."/>
            <person name="Nagasaki H."/>
            <person name="Nakagami H."/>
            <person name="Naramoto S."/>
            <person name="Nishitani K."/>
            <person name="Ohtani M."/>
            <person name="Okamoto T."/>
            <person name="Okumura M."/>
            <person name="Phillips J."/>
            <person name="Pollak B."/>
            <person name="Reinders A."/>
            <person name="Roevekamp M."/>
            <person name="Sano R."/>
            <person name="Sawa S."/>
            <person name="Schmid M."/>
            <person name="Shirakawa M."/>
            <person name="Solano R."/>
            <person name="Spunde A."/>
            <person name="Suetsugu N."/>
            <person name="Sugano S."/>
            <person name="Sugiyama A."/>
            <person name="Sun R."/>
            <person name="Suzuki Y."/>
            <person name="Takenaka M."/>
            <person name="Takezawa D."/>
            <person name="Tomogane H."/>
            <person name="Tsuzuki M."/>
            <person name="Ueda T."/>
            <person name="Umeda M."/>
            <person name="Ward J."/>
            <person name="Watanabe Y."/>
            <person name="Yazaki K."/>
            <person name="Yokoyama R."/>
            <person name="Yoshitake Y."/>
            <person name="Yotsui I."/>
            <person name="Zachgo S."/>
            <person name="Schmutz J."/>
        </authorList>
    </citation>
    <scope>NUCLEOTIDE SEQUENCE [LARGE SCALE GENOMIC DNA]</scope>
    <source>
        <strain evidence="3">cv. B-3</strain>
    </source>
</reference>
<sequence length="301" mass="34915">MNSRRHNVSDDPQTIRRRSSRLSADELLLNIPIDLIMDIFSRLPLQSIARCHCVSKRWASILRRPDFSELFFTKSLASRKLLFACQKKSKVLAMTKQDDRVDEHQVLTLRENGNLAWRRIECSIPHSFPRRNCICISGVLYYASKAPNGDYLIVCFDVRFEKYSFVKAMKSVVPPAVLVDYKGKLASLMAQPDPDFISETSTSFEVRILEDPEKHEWSKRIFKLPPMWKDVVAGEDLFFEGVTTTNEIVLTSNSSTELFHVYYYNFDKETITRVEIQGMRAFERGSRVLTFLNHVEDVKLM</sequence>
<dbReference type="InterPro" id="IPR036047">
    <property type="entry name" value="F-box-like_dom_sf"/>
</dbReference>
<evidence type="ECO:0000259" key="1">
    <source>
        <dbReference type="PROSITE" id="PS50181"/>
    </source>
</evidence>
<name>A0A397ZIC1_BRACM</name>
<dbReference type="EMBL" id="CM010632">
    <property type="protein sequence ID" value="RID62123.1"/>
    <property type="molecule type" value="Genomic_DNA"/>
</dbReference>
<dbReference type="PANTHER" id="PTHR31111:SF109">
    <property type="entry name" value="F-BOX DOMAIN-CONTAINING PROTEIN"/>
    <property type="match status" value="1"/>
</dbReference>
<dbReference type="Pfam" id="PF08268">
    <property type="entry name" value="FBA_3"/>
    <property type="match status" value="1"/>
</dbReference>
<dbReference type="SUPFAM" id="SSF81383">
    <property type="entry name" value="F-box domain"/>
    <property type="match status" value="1"/>
</dbReference>
<protein>
    <recommendedName>
        <fullName evidence="1">F-box domain-containing protein</fullName>
    </recommendedName>
</protein>
<organism evidence="2 3">
    <name type="scientific">Brassica campestris</name>
    <name type="common">Field mustard</name>
    <dbReference type="NCBI Taxonomy" id="3711"/>
    <lineage>
        <taxon>Eukaryota</taxon>
        <taxon>Viridiplantae</taxon>
        <taxon>Streptophyta</taxon>
        <taxon>Embryophyta</taxon>
        <taxon>Tracheophyta</taxon>
        <taxon>Spermatophyta</taxon>
        <taxon>Magnoliopsida</taxon>
        <taxon>eudicotyledons</taxon>
        <taxon>Gunneridae</taxon>
        <taxon>Pentapetalae</taxon>
        <taxon>rosids</taxon>
        <taxon>malvids</taxon>
        <taxon>Brassicales</taxon>
        <taxon>Brassicaceae</taxon>
        <taxon>Brassiceae</taxon>
        <taxon>Brassica</taxon>
    </lineage>
</organism>
<feature type="domain" description="F-box" evidence="1">
    <location>
        <begin position="25"/>
        <end position="75"/>
    </location>
</feature>
<gene>
    <name evidence="2" type="ORF">BRARA_E01216</name>
</gene>
<dbReference type="AlphaFoldDB" id="A0A397ZIC1"/>
<evidence type="ECO:0000313" key="2">
    <source>
        <dbReference type="EMBL" id="RID62123.1"/>
    </source>
</evidence>